<keyword evidence="4" id="KW-0812">Transmembrane</keyword>
<name>A0A978UJ48_ZIZJJ</name>
<dbReference type="EMBL" id="JAEACU010000011">
    <property type="protein sequence ID" value="KAH7514829.1"/>
    <property type="molecule type" value="Genomic_DNA"/>
</dbReference>
<comment type="caution">
    <text evidence="6">The sequence shown here is derived from an EMBL/GenBank/DDBJ whole genome shotgun (WGS) entry which is preliminary data.</text>
</comment>
<evidence type="ECO:0000256" key="1">
    <source>
        <dbReference type="ARBA" id="ARBA00022729"/>
    </source>
</evidence>
<reference evidence="6" key="1">
    <citation type="journal article" date="2021" name="Front. Plant Sci.">
        <title>Chromosome-Scale Genome Assembly for Chinese Sour Jujube and Insights Into Its Genome Evolution and Domestication Signature.</title>
        <authorList>
            <person name="Shen L.-Y."/>
            <person name="Luo H."/>
            <person name="Wang X.-L."/>
            <person name="Wang X.-M."/>
            <person name="Qiu X.-J."/>
            <person name="Liu H."/>
            <person name="Zhou S.-S."/>
            <person name="Jia K.-H."/>
            <person name="Nie S."/>
            <person name="Bao Y.-T."/>
            <person name="Zhang R.-G."/>
            <person name="Yun Q.-Z."/>
            <person name="Chai Y.-H."/>
            <person name="Lu J.-Y."/>
            <person name="Li Y."/>
            <person name="Zhao S.-W."/>
            <person name="Mao J.-F."/>
            <person name="Jia S.-G."/>
            <person name="Mao Y.-M."/>
        </authorList>
    </citation>
    <scope>NUCLEOTIDE SEQUENCE</scope>
    <source>
        <strain evidence="6">AT0</strain>
        <tissue evidence="6">Leaf</tissue>
    </source>
</reference>
<protein>
    <recommendedName>
        <fullName evidence="5">Bulb-type lectin domain-containing protein</fullName>
    </recommendedName>
</protein>
<organism evidence="6 7">
    <name type="scientific">Ziziphus jujuba var. spinosa</name>
    <dbReference type="NCBI Taxonomy" id="714518"/>
    <lineage>
        <taxon>Eukaryota</taxon>
        <taxon>Viridiplantae</taxon>
        <taxon>Streptophyta</taxon>
        <taxon>Embryophyta</taxon>
        <taxon>Tracheophyta</taxon>
        <taxon>Spermatophyta</taxon>
        <taxon>Magnoliopsida</taxon>
        <taxon>eudicotyledons</taxon>
        <taxon>Gunneridae</taxon>
        <taxon>Pentapetalae</taxon>
        <taxon>rosids</taxon>
        <taxon>fabids</taxon>
        <taxon>Rosales</taxon>
        <taxon>Rhamnaceae</taxon>
        <taxon>Paliureae</taxon>
        <taxon>Ziziphus</taxon>
    </lineage>
</organism>
<evidence type="ECO:0000313" key="6">
    <source>
        <dbReference type="EMBL" id="KAH7514829.1"/>
    </source>
</evidence>
<keyword evidence="3" id="KW-0325">Glycoprotein</keyword>
<gene>
    <name evidence="6" type="ORF">FEM48_Zijuj11G0132000</name>
</gene>
<evidence type="ECO:0000256" key="3">
    <source>
        <dbReference type="ARBA" id="ARBA00023180"/>
    </source>
</evidence>
<dbReference type="PANTHER" id="PTHR32444">
    <property type="entry name" value="BULB-TYPE LECTIN DOMAIN-CONTAINING PROTEIN"/>
    <property type="match status" value="1"/>
</dbReference>
<feature type="domain" description="Bulb-type lectin" evidence="5">
    <location>
        <begin position="1"/>
        <end position="133"/>
    </location>
</feature>
<dbReference type="AlphaFoldDB" id="A0A978UJ48"/>
<dbReference type="PANTHER" id="PTHR32444:SF128">
    <property type="entry name" value="CURCULIN-LIKE (MANNOSE-BINDING) LECTIN FAMILY PROTEIN"/>
    <property type="match status" value="1"/>
</dbReference>
<keyword evidence="4" id="KW-1133">Transmembrane helix</keyword>
<accession>A0A978UJ48</accession>
<dbReference type="Proteomes" id="UP000813462">
    <property type="component" value="Unassembled WGS sequence"/>
</dbReference>
<dbReference type="InterPro" id="IPR001480">
    <property type="entry name" value="Bulb-type_lectin_dom"/>
</dbReference>
<sequence>MYTLLQGKSLNSSQTLVSSGRNDSLGFFSIDNNSSSDKSRSWYLGIKDIYFPVRSNESAIVWIANRDKPIHGDSGILTLDNMGKLMISYKGGDPIVLYQGSKSTAVNTSATLLKNGNFVLREMNANGFAGRILWQSFDYPTNTFLPGMKLGINHKTGAFTLEWDTKGLQLAMRRREVIYWNSGAIKRDSFGGLKGKSKWLLDYKGLLQDCDRYEIINVEECYGYNTDDGCVKWEQPMCRGPNMKFETRFGSFTKPDGDYEIGVYVNNDLWQTRGTECQFWKGKDLKFQDYGSDTTRLDLLVTNSSGGKNISWKIAVIAIAALVLVTAILCFVGRKRKLQGNIRIRKDNNLPNLASDMMATI</sequence>
<keyword evidence="1" id="KW-0732">Signal</keyword>
<dbReference type="SUPFAM" id="SSF51110">
    <property type="entry name" value="alpha-D-mannose-specific plant lectins"/>
    <property type="match status" value="1"/>
</dbReference>
<proteinExistence type="predicted"/>
<keyword evidence="2" id="KW-1015">Disulfide bond</keyword>
<evidence type="ECO:0000256" key="2">
    <source>
        <dbReference type="ARBA" id="ARBA00023157"/>
    </source>
</evidence>
<dbReference type="CDD" id="cd00028">
    <property type="entry name" value="B_lectin"/>
    <property type="match status" value="1"/>
</dbReference>
<dbReference type="PROSITE" id="PS50927">
    <property type="entry name" value="BULB_LECTIN"/>
    <property type="match status" value="1"/>
</dbReference>
<dbReference type="InterPro" id="IPR036426">
    <property type="entry name" value="Bulb-type_lectin_dom_sf"/>
</dbReference>
<evidence type="ECO:0000313" key="7">
    <source>
        <dbReference type="Proteomes" id="UP000813462"/>
    </source>
</evidence>
<evidence type="ECO:0000256" key="4">
    <source>
        <dbReference type="SAM" id="Phobius"/>
    </source>
</evidence>
<evidence type="ECO:0000259" key="5">
    <source>
        <dbReference type="PROSITE" id="PS50927"/>
    </source>
</evidence>
<dbReference type="SMART" id="SM00108">
    <property type="entry name" value="B_lectin"/>
    <property type="match status" value="1"/>
</dbReference>
<dbReference type="Pfam" id="PF01453">
    <property type="entry name" value="B_lectin"/>
    <property type="match status" value="1"/>
</dbReference>
<keyword evidence="4" id="KW-0472">Membrane</keyword>
<feature type="transmembrane region" description="Helical" evidence="4">
    <location>
        <begin position="310"/>
        <end position="333"/>
    </location>
</feature>
<dbReference type="Gene3D" id="2.90.10.10">
    <property type="entry name" value="Bulb-type lectin domain"/>
    <property type="match status" value="1"/>
</dbReference>